<dbReference type="InterPro" id="IPR003779">
    <property type="entry name" value="CMD-like"/>
</dbReference>
<dbReference type="PANTHER" id="PTHR34846">
    <property type="entry name" value="4-CARBOXYMUCONOLACTONE DECARBOXYLASE FAMILY PROTEIN (AFU_ORTHOLOGUE AFUA_6G11590)"/>
    <property type="match status" value="1"/>
</dbReference>
<dbReference type="Pfam" id="PF02627">
    <property type="entry name" value="CMD"/>
    <property type="match status" value="1"/>
</dbReference>
<dbReference type="SUPFAM" id="SSF69118">
    <property type="entry name" value="AhpD-like"/>
    <property type="match status" value="1"/>
</dbReference>
<dbReference type="AlphaFoldDB" id="A0A402D2B5"/>
<dbReference type="GO" id="GO:0051920">
    <property type="term" value="F:peroxiredoxin activity"/>
    <property type="evidence" value="ECO:0007669"/>
    <property type="project" value="InterPro"/>
</dbReference>
<evidence type="ECO:0000313" key="1">
    <source>
        <dbReference type="EMBL" id="BDI30008.1"/>
    </source>
</evidence>
<dbReference type="NCBIfam" id="TIGR00778">
    <property type="entry name" value="ahpD_dom"/>
    <property type="match status" value="1"/>
</dbReference>
<protein>
    <submittedName>
        <fullName evidence="1">Alkyl hydroperoxide reductase AhpD</fullName>
    </submittedName>
</protein>
<reference evidence="1 2" key="1">
    <citation type="journal article" date="2019" name="Int. J. Syst. Evol. Microbiol.">
        <title>Capsulimonas corticalis gen. nov., sp. nov., an aerobic capsulated bacterium, of a novel bacterial order, Capsulimonadales ord. nov., of the class Armatimonadia of the phylum Armatimonadetes.</title>
        <authorList>
            <person name="Li J."/>
            <person name="Kudo C."/>
            <person name="Tonouchi A."/>
        </authorList>
    </citation>
    <scope>NUCLEOTIDE SEQUENCE [LARGE SCALE GENOMIC DNA]</scope>
    <source>
        <strain evidence="1 2">AX-7</strain>
    </source>
</reference>
<dbReference type="InterPro" id="IPR004675">
    <property type="entry name" value="AhpD_core"/>
</dbReference>
<dbReference type="PANTHER" id="PTHR34846:SF10">
    <property type="entry name" value="CYTOPLASMIC PROTEIN"/>
    <property type="match status" value="1"/>
</dbReference>
<dbReference type="RefSeq" id="WP_218025715.1">
    <property type="nucleotide sequence ID" value="NZ_AP025739.1"/>
</dbReference>
<proteinExistence type="predicted"/>
<dbReference type="KEGG" id="ccot:CCAX7_20590"/>
<organism evidence="1 2">
    <name type="scientific">Capsulimonas corticalis</name>
    <dbReference type="NCBI Taxonomy" id="2219043"/>
    <lineage>
        <taxon>Bacteria</taxon>
        <taxon>Bacillati</taxon>
        <taxon>Armatimonadota</taxon>
        <taxon>Armatimonadia</taxon>
        <taxon>Capsulimonadales</taxon>
        <taxon>Capsulimonadaceae</taxon>
        <taxon>Capsulimonas</taxon>
    </lineage>
</organism>
<sequence length="152" mass="17159">MTDHTHTPRMNLLEIAPEVYAAMRAFGKTTDEFGLDAGLREMLKIRASQINACAFCLDMHVQEARRHGITDDRMHLIAAWREAPCFNEAERAAFELTEAVTRVSEGGVSDSLYERVRTQFTERQYVGLLTTITAINSWNRLMVGVGNVPSIR</sequence>
<accession>A0A402D2B5</accession>
<name>A0A402D2B5_9BACT</name>
<evidence type="ECO:0000313" key="2">
    <source>
        <dbReference type="Proteomes" id="UP000287394"/>
    </source>
</evidence>
<dbReference type="Proteomes" id="UP000287394">
    <property type="component" value="Chromosome"/>
</dbReference>
<dbReference type="Gene3D" id="1.20.1290.10">
    <property type="entry name" value="AhpD-like"/>
    <property type="match status" value="1"/>
</dbReference>
<keyword evidence="2" id="KW-1185">Reference proteome</keyword>
<dbReference type="EMBL" id="AP025739">
    <property type="protein sequence ID" value="BDI30008.1"/>
    <property type="molecule type" value="Genomic_DNA"/>
</dbReference>
<dbReference type="InterPro" id="IPR029032">
    <property type="entry name" value="AhpD-like"/>
</dbReference>
<gene>
    <name evidence="1" type="ORF">CCAX7_20590</name>
</gene>